<dbReference type="PANTHER" id="PTHR43217:SF1">
    <property type="entry name" value="SUCCINATE SEMIALDEHYDE DEHYDROGENASE [NAD(P)+] SAD"/>
    <property type="match status" value="1"/>
</dbReference>
<dbReference type="InterPro" id="IPR047110">
    <property type="entry name" value="GABD/Sad-like"/>
</dbReference>
<evidence type="ECO:0000259" key="4">
    <source>
        <dbReference type="Pfam" id="PF00171"/>
    </source>
</evidence>
<comment type="similarity">
    <text evidence="1">Belongs to the aldehyde dehydrogenase family.</text>
</comment>
<dbReference type="RefSeq" id="WP_234864857.1">
    <property type="nucleotide sequence ID" value="NZ_JAKEVY010000002.1"/>
</dbReference>
<organism evidence="5 6">
    <name type="scientific">Flavihumibacter fluminis</name>
    <dbReference type="NCBI Taxonomy" id="2909236"/>
    <lineage>
        <taxon>Bacteria</taxon>
        <taxon>Pseudomonadati</taxon>
        <taxon>Bacteroidota</taxon>
        <taxon>Chitinophagia</taxon>
        <taxon>Chitinophagales</taxon>
        <taxon>Chitinophagaceae</taxon>
        <taxon>Flavihumibacter</taxon>
    </lineage>
</organism>
<dbReference type="InterPro" id="IPR016162">
    <property type="entry name" value="Ald_DH_N"/>
</dbReference>
<reference evidence="5 6" key="1">
    <citation type="submission" date="2022-01" db="EMBL/GenBank/DDBJ databases">
        <title>Flavihumibacter sp. nov., isolated from sediment of a river.</title>
        <authorList>
            <person name="Liu H."/>
        </authorList>
    </citation>
    <scope>NUCLEOTIDE SEQUENCE [LARGE SCALE GENOMIC DNA]</scope>
    <source>
        <strain evidence="5 6">RY-1</strain>
    </source>
</reference>
<dbReference type="PANTHER" id="PTHR43217">
    <property type="entry name" value="SUCCINATE SEMIALDEHYDE DEHYDROGENASE [NAD(P)+] SAD"/>
    <property type="match status" value="1"/>
</dbReference>
<feature type="domain" description="Aldehyde dehydrogenase" evidence="4">
    <location>
        <begin position="3"/>
        <end position="452"/>
    </location>
</feature>
<name>A0ABS9BFC1_9BACT</name>
<dbReference type="SUPFAM" id="SSF53720">
    <property type="entry name" value="ALDH-like"/>
    <property type="match status" value="1"/>
</dbReference>
<comment type="caution">
    <text evidence="5">The sequence shown here is derived from an EMBL/GenBank/DDBJ whole genome shotgun (WGS) entry which is preliminary data.</text>
</comment>
<dbReference type="PROSITE" id="PS00070">
    <property type="entry name" value="ALDEHYDE_DEHYDR_CYS"/>
    <property type="match status" value="1"/>
</dbReference>
<dbReference type="InterPro" id="IPR016161">
    <property type="entry name" value="Ald_DH/histidinol_DH"/>
</dbReference>
<dbReference type="InterPro" id="IPR044148">
    <property type="entry name" value="ALDH_GabD1-like"/>
</dbReference>
<proteinExistence type="inferred from homology"/>
<dbReference type="CDD" id="cd07100">
    <property type="entry name" value="ALDH_SSADH1_GabD1"/>
    <property type="match status" value="1"/>
</dbReference>
<evidence type="ECO:0000313" key="6">
    <source>
        <dbReference type="Proteomes" id="UP001200145"/>
    </source>
</evidence>
<accession>A0ABS9BFC1</accession>
<dbReference type="InterPro" id="IPR015590">
    <property type="entry name" value="Aldehyde_DH_dom"/>
</dbReference>
<dbReference type="Pfam" id="PF00171">
    <property type="entry name" value="Aldedh"/>
    <property type="match status" value="1"/>
</dbReference>
<evidence type="ECO:0000256" key="1">
    <source>
        <dbReference type="ARBA" id="ARBA00009986"/>
    </source>
</evidence>
<gene>
    <name evidence="5" type="ORF">L0U88_06645</name>
</gene>
<sequence>MPITSINPATGQPIQSYTEHSPQQVQEKIAQTQEAWKAWRLTSMSTRTAKLRQLATVLRNRKQQLAALMALEMGKPVKQGLAEVEKCARCSEYYAEHAGAHLQDQLIPTEASKSYVSFQPLGIVFAIMPWNFPLWQVIRFLAPALAAGNAALLKHASNVPGCAIAIEEMVLEAGFPQFIFQTLLISSKQVNAVLEHPYVMAATLTGSSPAGKEVAQKAGSLLKKVVLELGGSDPYTILADADLEAAAEACVNSRLINSGQSCIAAKRFIVEAPIVEAFTGLMLQKMKAKNMGDPLDETTDIGPQARADLREELHEQVQQSIAKGAVCLLGGEIPPGKHAFYPPTLLTNVRPGMPAYEEELFGPVAAIIRASDEAEAIAIANDTEFGLGSAIFTRDLEKGERIARNELQSGSSFVNQLVQSDSRLPFGGIKTSGFGRELGMFGIHEFVNIKTISIK</sequence>
<keyword evidence="6" id="KW-1185">Reference proteome</keyword>
<dbReference type="Gene3D" id="3.40.605.10">
    <property type="entry name" value="Aldehyde Dehydrogenase, Chain A, domain 1"/>
    <property type="match status" value="1"/>
</dbReference>
<dbReference type="Proteomes" id="UP001200145">
    <property type="component" value="Unassembled WGS sequence"/>
</dbReference>
<keyword evidence="2" id="KW-0521">NADP</keyword>
<evidence type="ECO:0000256" key="2">
    <source>
        <dbReference type="ARBA" id="ARBA00022857"/>
    </source>
</evidence>
<keyword evidence="3" id="KW-0560">Oxidoreductase</keyword>
<evidence type="ECO:0000256" key="3">
    <source>
        <dbReference type="ARBA" id="ARBA00023002"/>
    </source>
</evidence>
<protein>
    <submittedName>
        <fullName evidence="5">NAD-dependent succinate-semialdehyde dehydrogenase</fullName>
    </submittedName>
</protein>
<dbReference type="InterPro" id="IPR016160">
    <property type="entry name" value="Ald_DH_CS_CYS"/>
</dbReference>
<dbReference type="InterPro" id="IPR016163">
    <property type="entry name" value="Ald_DH_C"/>
</dbReference>
<evidence type="ECO:0000313" key="5">
    <source>
        <dbReference type="EMBL" id="MCF1714302.1"/>
    </source>
</evidence>
<dbReference type="EMBL" id="JAKEVY010000002">
    <property type="protein sequence ID" value="MCF1714302.1"/>
    <property type="molecule type" value="Genomic_DNA"/>
</dbReference>
<dbReference type="Gene3D" id="3.40.309.10">
    <property type="entry name" value="Aldehyde Dehydrogenase, Chain A, domain 2"/>
    <property type="match status" value="1"/>
</dbReference>